<gene>
    <name evidence="1" type="ORF">RHMOL_Rhmol11G0186000</name>
</gene>
<organism evidence="1 2">
    <name type="scientific">Rhododendron molle</name>
    <name type="common">Chinese azalea</name>
    <name type="synonym">Azalea mollis</name>
    <dbReference type="NCBI Taxonomy" id="49168"/>
    <lineage>
        <taxon>Eukaryota</taxon>
        <taxon>Viridiplantae</taxon>
        <taxon>Streptophyta</taxon>
        <taxon>Embryophyta</taxon>
        <taxon>Tracheophyta</taxon>
        <taxon>Spermatophyta</taxon>
        <taxon>Magnoliopsida</taxon>
        <taxon>eudicotyledons</taxon>
        <taxon>Gunneridae</taxon>
        <taxon>Pentapetalae</taxon>
        <taxon>asterids</taxon>
        <taxon>Ericales</taxon>
        <taxon>Ericaceae</taxon>
        <taxon>Ericoideae</taxon>
        <taxon>Rhodoreae</taxon>
        <taxon>Rhododendron</taxon>
    </lineage>
</organism>
<evidence type="ECO:0000313" key="1">
    <source>
        <dbReference type="EMBL" id="KAI8532091.1"/>
    </source>
</evidence>
<comment type="caution">
    <text evidence="1">The sequence shown here is derived from an EMBL/GenBank/DDBJ whole genome shotgun (WGS) entry which is preliminary data.</text>
</comment>
<evidence type="ECO:0000313" key="2">
    <source>
        <dbReference type="Proteomes" id="UP001062846"/>
    </source>
</evidence>
<proteinExistence type="predicted"/>
<accession>A0ACC0LTQ2</accession>
<name>A0ACC0LTQ2_RHOML</name>
<reference evidence="1" key="1">
    <citation type="submission" date="2022-02" db="EMBL/GenBank/DDBJ databases">
        <title>Plant Genome Project.</title>
        <authorList>
            <person name="Zhang R.-G."/>
        </authorList>
    </citation>
    <scope>NUCLEOTIDE SEQUENCE</scope>
    <source>
        <strain evidence="1">AT1</strain>
    </source>
</reference>
<sequence length="67" mass="7205">MFNGAVDKSGGLVGVEIVARDHVGQILGTTYISFPGLFSRRTAKTLGFREALVPAANKGFSSIYCRR</sequence>
<keyword evidence="2" id="KW-1185">Reference proteome</keyword>
<dbReference type="EMBL" id="CM046398">
    <property type="protein sequence ID" value="KAI8532091.1"/>
    <property type="molecule type" value="Genomic_DNA"/>
</dbReference>
<protein>
    <submittedName>
        <fullName evidence="1">Uncharacterized protein</fullName>
    </submittedName>
</protein>
<dbReference type="Proteomes" id="UP001062846">
    <property type="component" value="Chromosome 11"/>
</dbReference>